<dbReference type="Proteomes" id="UP000644756">
    <property type="component" value="Unassembled WGS sequence"/>
</dbReference>
<evidence type="ECO:0000313" key="6">
    <source>
        <dbReference type="Proteomes" id="UP000644756"/>
    </source>
</evidence>
<evidence type="ECO:0000256" key="3">
    <source>
        <dbReference type="ARBA" id="ARBA00022729"/>
    </source>
</evidence>
<gene>
    <name evidence="5" type="ORF">GCM10010916_40050</name>
</gene>
<keyword evidence="2" id="KW-0813">Transport</keyword>
<dbReference type="PANTHER" id="PTHR30061:SF50">
    <property type="entry name" value="MALTOSE_MALTODEXTRIN-BINDING PERIPLASMIC PROTEIN"/>
    <property type="match status" value="1"/>
</dbReference>
<dbReference type="PANTHER" id="PTHR30061">
    <property type="entry name" value="MALTOSE-BINDING PERIPLASMIC PROTEIN"/>
    <property type="match status" value="1"/>
</dbReference>
<protein>
    <submittedName>
        <fullName evidence="5">ABC transporter substrate-binding protein</fullName>
    </submittedName>
</protein>
<dbReference type="GO" id="GO:1901982">
    <property type="term" value="F:maltose binding"/>
    <property type="evidence" value="ECO:0007669"/>
    <property type="project" value="TreeGrafter"/>
</dbReference>
<evidence type="ECO:0000256" key="4">
    <source>
        <dbReference type="SAM" id="SignalP"/>
    </source>
</evidence>
<dbReference type="InterPro" id="IPR006059">
    <property type="entry name" value="SBP"/>
</dbReference>
<feature type="chain" id="PRO_5038437606" evidence="4">
    <location>
        <begin position="22"/>
        <end position="430"/>
    </location>
</feature>
<reference evidence="5" key="2">
    <citation type="submission" date="2020-09" db="EMBL/GenBank/DDBJ databases">
        <authorList>
            <person name="Sun Q."/>
            <person name="Zhou Y."/>
        </authorList>
    </citation>
    <scope>NUCLEOTIDE SEQUENCE</scope>
    <source>
        <strain evidence="5">CGMCC 1.12987</strain>
    </source>
</reference>
<dbReference type="PROSITE" id="PS51257">
    <property type="entry name" value="PROKAR_LIPOPROTEIN"/>
    <property type="match status" value="1"/>
</dbReference>
<sequence length="430" mass="47018">MKWNAKKTLAILLTVMMIVVAGCSSGGGNNLSQAGNTGAGQETAKPEKLTMIVDTTFAPFIERIGAAFEQEHGVKVEFITTDYNSLHDKVVTSLAGGNANVDIVLVDTVWTAEFATAGFIEPLNSYVEEGLKDQIVPISYDQRVIDDNLYALPVSNEGKFLYYNEKMLKDGGYDAPPQTWDELNAIAKDLKAQGIAKYGIVWGWTQAEGLICDYTLLVESFGGQFQDEEGNWVFNEGGALEALEFMVNSLNDKDFTDPSSLSLNDGTVLNAYAAGGIPFMMNWSFAVNALKDNPDIKLAFIPGVEGKSESATVTGGGALGIAATSKNKDWAWNLIDFINEKRSEIIVNDYIGSLPVWKDLVDNEELLAKYPDLGMMTEQFDYAVNRPNIAGYSEWSHIMQFAVTSALVGEKTPKQALDDAKQEIDSKEIK</sequence>
<dbReference type="GO" id="GO:0055052">
    <property type="term" value="C:ATP-binding cassette (ABC) transporter complex, substrate-binding subunit-containing"/>
    <property type="evidence" value="ECO:0007669"/>
    <property type="project" value="TreeGrafter"/>
</dbReference>
<keyword evidence="6" id="KW-1185">Reference proteome</keyword>
<evidence type="ECO:0000256" key="2">
    <source>
        <dbReference type="ARBA" id="ARBA00022448"/>
    </source>
</evidence>
<dbReference type="GO" id="GO:0015768">
    <property type="term" value="P:maltose transport"/>
    <property type="evidence" value="ECO:0007669"/>
    <property type="project" value="TreeGrafter"/>
</dbReference>
<proteinExistence type="inferred from homology"/>
<accession>A0A917G2Y7</accession>
<dbReference type="AlphaFoldDB" id="A0A917G2Y7"/>
<reference evidence="5" key="1">
    <citation type="journal article" date="2014" name="Int. J. Syst. Evol. Microbiol.">
        <title>Complete genome sequence of Corynebacterium casei LMG S-19264T (=DSM 44701T), isolated from a smear-ripened cheese.</title>
        <authorList>
            <consortium name="US DOE Joint Genome Institute (JGI-PGF)"/>
            <person name="Walter F."/>
            <person name="Albersmeier A."/>
            <person name="Kalinowski J."/>
            <person name="Ruckert C."/>
        </authorList>
    </citation>
    <scope>NUCLEOTIDE SEQUENCE</scope>
    <source>
        <strain evidence="5">CGMCC 1.12987</strain>
    </source>
</reference>
<comment type="caution">
    <text evidence="5">The sequence shown here is derived from an EMBL/GenBank/DDBJ whole genome shotgun (WGS) entry which is preliminary data.</text>
</comment>
<dbReference type="RefSeq" id="WP_188532847.1">
    <property type="nucleotide sequence ID" value="NZ_BMGR01000015.1"/>
</dbReference>
<dbReference type="Pfam" id="PF01547">
    <property type="entry name" value="SBP_bac_1"/>
    <property type="match status" value="1"/>
</dbReference>
<comment type="similarity">
    <text evidence="1">Belongs to the bacterial solute-binding protein 1 family.</text>
</comment>
<evidence type="ECO:0000256" key="1">
    <source>
        <dbReference type="ARBA" id="ARBA00008520"/>
    </source>
</evidence>
<dbReference type="GO" id="GO:0042956">
    <property type="term" value="P:maltodextrin transmembrane transport"/>
    <property type="evidence" value="ECO:0007669"/>
    <property type="project" value="TreeGrafter"/>
</dbReference>
<evidence type="ECO:0000313" key="5">
    <source>
        <dbReference type="EMBL" id="GGG19205.1"/>
    </source>
</evidence>
<feature type="signal peptide" evidence="4">
    <location>
        <begin position="1"/>
        <end position="21"/>
    </location>
</feature>
<dbReference type="Gene3D" id="3.40.190.10">
    <property type="entry name" value="Periplasmic binding protein-like II"/>
    <property type="match status" value="2"/>
</dbReference>
<keyword evidence="3 4" id="KW-0732">Signal</keyword>
<name>A0A917G2Y7_9BACL</name>
<organism evidence="5 6">
    <name type="scientific">Paenibacillus abyssi</name>
    <dbReference type="NCBI Taxonomy" id="1340531"/>
    <lineage>
        <taxon>Bacteria</taxon>
        <taxon>Bacillati</taxon>
        <taxon>Bacillota</taxon>
        <taxon>Bacilli</taxon>
        <taxon>Bacillales</taxon>
        <taxon>Paenibacillaceae</taxon>
        <taxon>Paenibacillus</taxon>
    </lineage>
</organism>
<dbReference type="SUPFAM" id="SSF53850">
    <property type="entry name" value="Periplasmic binding protein-like II"/>
    <property type="match status" value="1"/>
</dbReference>
<dbReference type="EMBL" id="BMGR01000015">
    <property type="protein sequence ID" value="GGG19205.1"/>
    <property type="molecule type" value="Genomic_DNA"/>
</dbReference>